<organism evidence="1 2">
    <name type="scientific">Vermiconidia calcicola</name>
    <dbReference type="NCBI Taxonomy" id="1690605"/>
    <lineage>
        <taxon>Eukaryota</taxon>
        <taxon>Fungi</taxon>
        <taxon>Dikarya</taxon>
        <taxon>Ascomycota</taxon>
        <taxon>Pezizomycotina</taxon>
        <taxon>Dothideomycetes</taxon>
        <taxon>Dothideomycetidae</taxon>
        <taxon>Mycosphaerellales</taxon>
        <taxon>Extremaceae</taxon>
        <taxon>Vermiconidia</taxon>
    </lineage>
</organism>
<keyword evidence="2" id="KW-1185">Reference proteome</keyword>
<evidence type="ECO:0000313" key="1">
    <source>
        <dbReference type="EMBL" id="KAK3715147.1"/>
    </source>
</evidence>
<protein>
    <submittedName>
        <fullName evidence="1">Uncharacterized protein</fullName>
    </submittedName>
</protein>
<proteinExistence type="predicted"/>
<sequence length="157" mass="17580">MDSPDSAPARTLATRHTPTPPPQLAVPLETTESVDYAKTISDYIIGQAASVQQMVKDVRKQKVELYMPKEDGTGERCSAQELTQNALALENAQKNLRKDFRVFESDSTSWARFLRNGDRRDQENGERPAVYLKEALAITESVNCARRHVRKACGETV</sequence>
<dbReference type="EMBL" id="JAUTXU010000051">
    <property type="protein sequence ID" value="KAK3715147.1"/>
    <property type="molecule type" value="Genomic_DNA"/>
</dbReference>
<name>A0ACC3NE15_9PEZI</name>
<evidence type="ECO:0000313" key="2">
    <source>
        <dbReference type="Proteomes" id="UP001281147"/>
    </source>
</evidence>
<accession>A0ACC3NE15</accession>
<dbReference type="Proteomes" id="UP001281147">
    <property type="component" value="Unassembled WGS sequence"/>
</dbReference>
<reference evidence="1" key="1">
    <citation type="submission" date="2023-07" db="EMBL/GenBank/DDBJ databases">
        <title>Black Yeasts Isolated from many extreme environments.</title>
        <authorList>
            <person name="Coleine C."/>
            <person name="Stajich J.E."/>
            <person name="Selbmann L."/>
        </authorList>
    </citation>
    <scope>NUCLEOTIDE SEQUENCE</scope>
    <source>
        <strain evidence="1">CCFEE 5714</strain>
    </source>
</reference>
<comment type="caution">
    <text evidence="1">The sequence shown here is derived from an EMBL/GenBank/DDBJ whole genome shotgun (WGS) entry which is preliminary data.</text>
</comment>
<gene>
    <name evidence="1" type="ORF">LTR37_007357</name>
</gene>